<dbReference type="STRING" id="314232.SKA53_11348"/>
<evidence type="ECO:0000313" key="3">
    <source>
        <dbReference type="Proteomes" id="UP000004507"/>
    </source>
</evidence>
<name>A3V244_9RHOB</name>
<protein>
    <submittedName>
        <fullName evidence="2">Uncharacterized protein</fullName>
    </submittedName>
</protein>
<evidence type="ECO:0000313" key="2">
    <source>
        <dbReference type="EMBL" id="EAQ07425.1"/>
    </source>
</evidence>
<dbReference type="HOGENOM" id="CLU_1957821_0_0_5"/>
<dbReference type="EMBL" id="AAMS01000002">
    <property type="protein sequence ID" value="EAQ07425.1"/>
    <property type="molecule type" value="Genomic_DNA"/>
</dbReference>
<dbReference type="AlphaFoldDB" id="A3V244"/>
<evidence type="ECO:0000256" key="1">
    <source>
        <dbReference type="SAM" id="MobiDB-lite"/>
    </source>
</evidence>
<proteinExistence type="predicted"/>
<sequence>MVERKAKMLRNIALKEHARMPVLIKRQHVLQDEISQLTDLVARIADLQTQGRRQGDLDPRQLQSDHWYELQLVDERELLQNKLEFLQVELRDLTMAINRMSHKKRVVSNKADEVERQVSEDREAQQDAAHDFTRTTRQV</sequence>
<keyword evidence="3" id="KW-1185">Reference proteome</keyword>
<gene>
    <name evidence="2" type="ORF">SKA53_11348</name>
</gene>
<reference evidence="2 3" key="1">
    <citation type="submission" date="2006-01" db="EMBL/GenBank/DDBJ databases">
        <authorList>
            <person name="Hagstrom A."/>
            <person name="Ferriera S."/>
            <person name="Johnson J."/>
            <person name="Kravitz S."/>
            <person name="Halpern A."/>
            <person name="Remington K."/>
            <person name="Beeson K."/>
            <person name="Tran B."/>
            <person name="Rogers Y.-H."/>
            <person name="Friedman R."/>
            <person name="Venter J.C."/>
        </authorList>
    </citation>
    <scope>NUCLEOTIDE SEQUENCE [LARGE SCALE GENOMIC DNA]</scope>
    <source>
        <strain evidence="2 3">SKA53</strain>
    </source>
</reference>
<dbReference type="Proteomes" id="UP000004507">
    <property type="component" value="Unassembled WGS sequence"/>
</dbReference>
<dbReference type="RefSeq" id="WP_007206211.1">
    <property type="nucleotide sequence ID" value="NZ_CH672414.1"/>
</dbReference>
<feature type="compositionally biased region" description="Basic and acidic residues" evidence="1">
    <location>
        <begin position="110"/>
        <end position="139"/>
    </location>
</feature>
<feature type="region of interest" description="Disordered" evidence="1">
    <location>
        <begin position="105"/>
        <end position="139"/>
    </location>
</feature>
<accession>A3V244</accession>
<comment type="caution">
    <text evidence="2">The sequence shown here is derived from an EMBL/GenBank/DDBJ whole genome shotgun (WGS) entry which is preliminary data.</text>
</comment>
<organism evidence="2 3">
    <name type="scientific">Yoonia vestfoldensis SKA53</name>
    <dbReference type="NCBI Taxonomy" id="314232"/>
    <lineage>
        <taxon>Bacteria</taxon>
        <taxon>Pseudomonadati</taxon>
        <taxon>Pseudomonadota</taxon>
        <taxon>Alphaproteobacteria</taxon>
        <taxon>Rhodobacterales</taxon>
        <taxon>Paracoccaceae</taxon>
        <taxon>Yoonia</taxon>
    </lineage>
</organism>
<dbReference type="eggNOG" id="ENOG503300H">
    <property type="taxonomic scope" value="Bacteria"/>
</dbReference>